<reference evidence="2 3" key="1">
    <citation type="submission" date="2015-09" db="EMBL/GenBank/DDBJ databases">
        <title>Draft genome of the parasitic nematode Teladorsagia circumcincta isolate WARC Sus (inbred).</title>
        <authorList>
            <person name="Mitreva M."/>
        </authorList>
    </citation>
    <scope>NUCLEOTIDE SEQUENCE [LARGE SCALE GENOMIC DNA]</scope>
    <source>
        <strain evidence="2 3">S</strain>
    </source>
</reference>
<name>A0A2G9UQK7_TELCI</name>
<evidence type="ECO:0000313" key="3">
    <source>
        <dbReference type="Proteomes" id="UP000230423"/>
    </source>
</evidence>
<proteinExistence type="predicted"/>
<keyword evidence="3" id="KW-1185">Reference proteome</keyword>
<sequence length="195" mass="21338">MNKFHVGILKAFACFAGNFGAVIEPMNPAPWKWLHNVVSKGSCDCGFWRMESQPVPLGAEARVIENPCGEIFVSSTHGLKCNALSSLITIGDGAGREEYGYLRITGRVNDLLDASSHLSSTADALVHNKELDKMPQEPSSLVPAPGRILVSKPMTEYEVYKLSVAGQEETTSLLSFTDFDFILTNFTGLLNFTDY</sequence>
<accession>A0A2G9UQK7</accession>
<evidence type="ECO:0000256" key="1">
    <source>
        <dbReference type="SAM" id="SignalP"/>
    </source>
</evidence>
<gene>
    <name evidence="2" type="ORF">TELCIR_05637</name>
</gene>
<keyword evidence="1" id="KW-0732">Signal</keyword>
<protein>
    <submittedName>
        <fullName evidence="2">Uncharacterized protein</fullName>
    </submittedName>
</protein>
<feature type="chain" id="PRO_5013870142" evidence="1">
    <location>
        <begin position="21"/>
        <end position="195"/>
    </location>
</feature>
<dbReference type="Proteomes" id="UP000230423">
    <property type="component" value="Unassembled WGS sequence"/>
</dbReference>
<evidence type="ECO:0000313" key="2">
    <source>
        <dbReference type="EMBL" id="PIO72436.1"/>
    </source>
</evidence>
<organism evidence="2 3">
    <name type="scientific">Teladorsagia circumcincta</name>
    <name type="common">Brown stomach worm</name>
    <name type="synonym">Ostertagia circumcincta</name>
    <dbReference type="NCBI Taxonomy" id="45464"/>
    <lineage>
        <taxon>Eukaryota</taxon>
        <taxon>Metazoa</taxon>
        <taxon>Ecdysozoa</taxon>
        <taxon>Nematoda</taxon>
        <taxon>Chromadorea</taxon>
        <taxon>Rhabditida</taxon>
        <taxon>Rhabditina</taxon>
        <taxon>Rhabditomorpha</taxon>
        <taxon>Strongyloidea</taxon>
        <taxon>Trichostrongylidae</taxon>
        <taxon>Teladorsagia</taxon>
    </lineage>
</organism>
<dbReference type="AlphaFoldDB" id="A0A2G9UQK7"/>
<dbReference type="EMBL" id="KZ345677">
    <property type="protein sequence ID" value="PIO72436.1"/>
    <property type="molecule type" value="Genomic_DNA"/>
</dbReference>
<feature type="signal peptide" evidence="1">
    <location>
        <begin position="1"/>
        <end position="20"/>
    </location>
</feature>